<name>A0ABV0EGF8_9BURK</name>
<dbReference type="Gene3D" id="3.40.50.300">
    <property type="entry name" value="P-loop containing nucleotide triphosphate hydrolases"/>
    <property type="match status" value="1"/>
</dbReference>
<evidence type="ECO:0000259" key="1">
    <source>
        <dbReference type="Pfam" id="PF01656"/>
    </source>
</evidence>
<evidence type="ECO:0000313" key="2">
    <source>
        <dbReference type="EMBL" id="MEO1767621.1"/>
    </source>
</evidence>
<organism evidence="2 3">
    <name type="scientific">Thiobacter aerophilum</name>
    <dbReference type="NCBI Taxonomy" id="3121275"/>
    <lineage>
        <taxon>Bacteria</taxon>
        <taxon>Pseudomonadati</taxon>
        <taxon>Pseudomonadota</taxon>
        <taxon>Betaproteobacteria</taxon>
        <taxon>Burkholderiales</taxon>
        <taxon>Thiobacteraceae</taxon>
        <taxon>Thiobacter</taxon>
    </lineage>
</organism>
<dbReference type="RefSeq" id="WP_347308734.1">
    <property type="nucleotide sequence ID" value="NZ_JBAJEX010000009.1"/>
</dbReference>
<dbReference type="Pfam" id="PF01656">
    <property type="entry name" value="CbiA"/>
    <property type="match status" value="1"/>
</dbReference>
<dbReference type="InterPro" id="IPR002586">
    <property type="entry name" value="CobQ/CobB/MinD/ParA_Nub-bd_dom"/>
</dbReference>
<gene>
    <name evidence="2" type="ORF">V6E02_10405</name>
</gene>
<comment type="caution">
    <text evidence="2">The sequence shown here is derived from an EMBL/GenBank/DDBJ whole genome shotgun (WGS) entry which is preliminary data.</text>
</comment>
<dbReference type="PANTHER" id="PTHR13696">
    <property type="entry name" value="P-LOOP CONTAINING NUCLEOSIDE TRIPHOSPHATE HYDROLASE"/>
    <property type="match status" value="1"/>
</dbReference>
<dbReference type="PIRSF" id="PIRSF009320">
    <property type="entry name" value="Nuc_binding_HP_1000"/>
    <property type="match status" value="1"/>
</dbReference>
<feature type="domain" description="CobQ/CobB/MinD/ParA nucleotide binding" evidence="1">
    <location>
        <begin position="4"/>
        <end position="180"/>
    </location>
</feature>
<dbReference type="InterPro" id="IPR027417">
    <property type="entry name" value="P-loop_NTPase"/>
</dbReference>
<dbReference type="InterPro" id="IPR050678">
    <property type="entry name" value="DNA_Partitioning_ATPase"/>
</dbReference>
<sequence>MQSILIVNPKGGSGKTTLATNLAGFFAWRGDRVILGDMDRQQSSLHWLSIRSPHLPRIEAWDARDGDLTKAPATDFLILDAPAGIHGKTLANALKAADKVLVPVPPSLFDIWAVADFFQDLKEHKAVRKHAVHIGVVGMRVDPRTRAAATLQHFFEKYELPVIGWLRDTQVYVQAAALGETLFDLPRAQSERELEQWLPLVDWVRR</sequence>
<reference evidence="2 3" key="1">
    <citation type="submission" date="2024-02" db="EMBL/GenBank/DDBJ databases">
        <title>New thermophilic sulfur-oxidizing bacteria from a hot springs of the Uzon caldera (Kamchatka, Russia).</title>
        <authorList>
            <person name="Dukat A.M."/>
            <person name="Elcheninov A.G."/>
            <person name="Frolov E.N."/>
        </authorList>
    </citation>
    <scope>NUCLEOTIDE SEQUENCE [LARGE SCALE GENOMIC DNA]</scope>
    <source>
        <strain evidence="2 3">AK1</strain>
    </source>
</reference>
<evidence type="ECO:0000313" key="3">
    <source>
        <dbReference type="Proteomes" id="UP001482231"/>
    </source>
</evidence>
<dbReference type="EMBL" id="JBAJEX010000009">
    <property type="protein sequence ID" value="MEO1767621.1"/>
    <property type="molecule type" value="Genomic_DNA"/>
</dbReference>
<dbReference type="SUPFAM" id="SSF52540">
    <property type="entry name" value="P-loop containing nucleoside triphosphate hydrolases"/>
    <property type="match status" value="1"/>
</dbReference>
<proteinExistence type="predicted"/>
<keyword evidence="3" id="KW-1185">Reference proteome</keyword>
<dbReference type="CDD" id="cd02042">
    <property type="entry name" value="ParAB_family"/>
    <property type="match status" value="1"/>
</dbReference>
<accession>A0ABV0EGF8</accession>
<protein>
    <submittedName>
        <fullName evidence="2">ParA family protein</fullName>
    </submittedName>
</protein>
<dbReference type="Proteomes" id="UP001482231">
    <property type="component" value="Unassembled WGS sequence"/>
</dbReference>
<dbReference type="PANTHER" id="PTHR13696:SF96">
    <property type="entry name" value="COBQ_COBB_MIND_PARA NUCLEOTIDE BINDING DOMAIN-CONTAINING PROTEIN"/>
    <property type="match status" value="1"/>
</dbReference>